<dbReference type="InterPro" id="IPR029069">
    <property type="entry name" value="HotDog_dom_sf"/>
</dbReference>
<dbReference type="PANTHER" id="PTHR31793">
    <property type="entry name" value="4-HYDROXYBENZOYL-COA THIOESTERASE FAMILY MEMBER"/>
    <property type="match status" value="1"/>
</dbReference>
<keyword evidence="2" id="KW-0378">Hydrolase</keyword>
<reference evidence="3 4" key="1">
    <citation type="submission" date="2019-11" db="EMBL/GenBank/DDBJ databases">
        <title>Genome of Strain BIT-d1.</title>
        <authorList>
            <person name="Yang Y."/>
        </authorList>
    </citation>
    <scope>NUCLEOTIDE SEQUENCE [LARGE SCALE GENOMIC DNA]</scope>
    <source>
        <strain evidence="3 4">BIT-d1</strain>
    </source>
</reference>
<dbReference type="GO" id="GO:0047617">
    <property type="term" value="F:fatty acyl-CoA hydrolase activity"/>
    <property type="evidence" value="ECO:0007669"/>
    <property type="project" value="TreeGrafter"/>
</dbReference>
<dbReference type="RefSeq" id="WP_155092851.1">
    <property type="nucleotide sequence ID" value="NZ_CP102754.1"/>
</dbReference>
<evidence type="ECO:0000313" key="3">
    <source>
        <dbReference type="EMBL" id="MTG98837.1"/>
    </source>
</evidence>
<dbReference type="Proteomes" id="UP000438760">
    <property type="component" value="Unassembled WGS sequence"/>
</dbReference>
<sequence>MEFNITDYRFFAPLEVRWNDMDALGHVNNVYYIEYFQIGRGKYVDEASRTWDWMKDMFVIANITCNYIKEIKLNVRNPRIGVRISRLGTKSFDIEYAIISDGKDNSIIVHAMGTSAQVMVDMREKKTIEIPEWFKEEVKGYEPAL</sequence>
<evidence type="ECO:0000256" key="2">
    <source>
        <dbReference type="ARBA" id="ARBA00022801"/>
    </source>
</evidence>
<organism evidence="3 4">
    <name type="scientific">Myroides albus</name>
    <dbReference type="NCBI Taxonomy" id="2562892"/>
    <lineage>
        <taxon>Bacteria</taxon>
        <taxon>Pseudomonadati</taxon>
        <taxon>Bacteroidota</taxon>
        <taxon>Flavobacteriia</taxon>
        <taxon>Flavobacteriales</taxon>
        <taxon>Flavobacteriaceae</taxon>
        <taxon>Myroides</taxon>
    </lineage>
</organism>
<dbReference type="CDD" id="cd00586">
    <property type="entry name" value="4HBT"/>
    <property type="match status" value="1"/>
</dbReference>
<dbReference type="PANTHER" id="PTHR31793:SF27">
    <property type="entry name" value="NOVEL THIOESTERASE SUPERFAMILY DOMAIN AND SAPOSIN A-TYPE DOMAIN CONTAINING PROTEIN (0610012H03RIK)"/>
    <property type="match status" value="1"/>
</dbReference>
<dbReference type="Gene3D" id="3.10.129.10">
    <property type="entry name" value="Hotdog Thioesterase"/>
    <property type="match status" value="1"/>
</dbReference>
<gene>
    <name evidence="3" type="ORF">GJV76_11965</name>
</gene>
<dbReference type="EMBL" id="WMJX01000031">
    <property type="protein sequence ID" value="MTG98837.1"/>
    <property type="molecule type" value="Genomic_DNA"/>
</dbReference>
<dbReference type="InterPro" id="IPR050563">
    <property type="entry name" value="4-hydroxybenzoyl-CoA_TE"/>
</dbReference>
<evidence type="ECO:0000313" key="4">
    <source>
        <dbReference type="Proteomes" id="UP000438760"/>
    </source>
</evidence>
<dbReference type="SUPFAM" id="SSF54637">
    <property type="entry name" value="Thioesterase/thiol ester dehydrase-isomerase"/>
    <property type="match status" value="1"/>
</dbReference>
<name>A0A6I3LMA2_9FLAO</name>
<dbReference type="OrthoDB" id="9791529at2"/>
<dbReference type="Pfam" id="PF13279">
    <property type="entry name" value="4HBT_2"/>
    <property type="match status" value="1"/>
</dbReference>
<evidence type="ECO:0000256" key="1">
    <source>
        <dbReference type="ARBA" id="ARBA00005953"/>
    </source>
</evidence>
<accession>A0A6I3LMA2</accession>
<dbReference type="AlphaFoldDB" id="A0A6I3LMA2"/>
<comment type="similarity">
    <text evidence="1">Belongs to the 4-hydroxybenzoyl-CoA thioesterase family.</text>
</comment>
<comment type="caution">
    <text evidence="3">The sequence shown here is derived from an EMBL/GenBank/DDBJ whole genome shotgun (WGS) entry which is preliminary data.</text>
</comment>
<keyword evidence="4" id="KW-1185">Reference proteome</keyword>
<protein>
    <submittedName>
        <fullName evidence="3">Acyl-CoA thioesterase</fullName>
    </submittedName>
</protein>
<proteinExistence type="inferred from homology"/>